<dbReference type="InterPro" id="IPR029063">
    <property type="entry name" value="SAM-dependent_MTases_sf"/>
</dbReference>
<evidence type="ECO:0000313" key="2">
    <source>
        <dbReference type="EMBL" id="SDH49778.1"/>
    </source>
</evidence>
<evidence type="ECO:0000313" key="3">
    <source>
        <dbReference type="Proteomes" id="UP000243588"/>
    </source>
</evidence>
<dbReference type="RefSeq" id="WP_090406530.1">
    <property type="nucleotide sequence ID" value="NZ_FNDQ01000005.1"/>
</dbReference>
<dbReference type="Pfam" id="PF01564">
    <property type="entry name" value="Spermine_synth"/>
    <property type="match status" value="1"/>
</dbReference>
<dbReference type="CDD" id="cd02440">
    <property type="entry name" value="AdoMet_MTases"/>
    <property type="match status" value="1"/>
</dbReference>
<accession>A0A1G8CWC7</accession>
<protein>
    <submittedName>
        <fullName evidence="2">Spermidine synthase</fullName>
    </submittedName>
</protein>
<dbReference type="STRING" id="702745.SAMN05421818_10546"/>
<sequence length="222" mass="26204">MIKRFLSYFTPIIEKKIPSKVSKQLEVTWNSGQLVVDTEHTNYSYGNLEKVLKKGLQFVGYEKVRAMNNVLVLGLGAGNIIALLREEVKFNKQIDSVELDPAIIYIGQKYFDLDKYSELHTIHQMDAFEYVLRCQKRYDLIVIDIFQDANMPTFLFENYFAERLKRILNINGFILFNTITLNELEKRRNKEYCALFQPEEYSVRSHPKLQKYNEILTIKKLQ</sequence>
<keyword evidence="1" id="KW-0745">Spermidine biosynthesis</keyword>
<dbReference type="Gene3D" id="3.40.50.150">
    <property type="entry name" value="Vaccinia Virus protein VP39"/>
    <property type="match status" value="1"/>
</dbReference>
<dbReference type="PANTHER" id="PTHR11558:SF11">
    <property type="entry name" value="SPERMIDINE SYNTHASE"/>
    <property type="match status" value="1"/>
</dbReference>
<proteinExistence type="predicted"/>
<dbReference type="EMBL" id="FNDQ01000005">
    <property type="protein sequence ID" value="SDH49778.1"/>
    <property type="molecule type" value="Genomic_DNA"/>
</dbReference>
<dbReference type="InterPro" id="IPR001045">
    <property type="entry name" value="Spermi_synthase"/>
</dbReference>
<dbReference type="AlphaFoldDB" id="A0A1G8CWC7"/>
<keyword evidence="3" id="KW-1185">Reference proteome</keyword>
<dbReference type="PANTHER" id="PTHR11558">
    <property type="entry name" value="SPERMIDINE/SPERMINE SYNTHASE"/>
    <property type="match status" value="1"/>
</dbReference>
<reference evidence="3" key="1">
    <citation type="submission" date="2016-10" db="EMBL/GenBank/DDBJ databases">
        <authorList>
            <person name="Varghese N."/>
            <person name="Submissions S."/>
        </authorList>
    </citation>
    <scope>NUCLEOTIDE SEQUENCE [LARGE SCALE GENOMIC DNA]</scope>
    <source>
        <strain evidence="3">DSM 23313</strain>
    </source>
</reference>
<dbReference type="GO" id="GO:0008295">
    <property type="term" value="P:spermidine biosynthetic process"/>
    <property type="evidence" value="ECO:0007669"/>
    <property type="project" value="UniProtKB-KW"/>
</dbReference>
<gene>
    <name evidence="2" type="ORF">SAMN05421818_10546</name>
</gene>
<dbReference type="GO" id="GO:0004766">
    <property type="term" value="F:spermidine synthase activity"/>
    <property type="evidence" value="ECO:0007669"/>
    <property type="project" value="TreeGrafter"/>
</dbReference>
<evidence type="ECO:0000256" key="1">
    <source>
        <dbReference type="ARBA" id="ARBA00023066"/>
    </source>
</evidence>
<dbReference type="Proteomes" id="UP000243588">
    <property type="component" value="Unassembled WGS sequence"/>
</dbReference>
<dbReference type="SUPFAM" id="SSF53335">
    <property type="entry name" value="S-adenosyl-L-methionine-dependent methyltransferases"/>
    <property type="match status" value="1"/>
</dbReference>
<dbReference type="GO" id="GO:0005829">
    <property type="term" value="C:cytosol"/>
    <property type="evidence" value="ECO:0007669"/>
    <property type="project" value="TreeGrafter"/>
</dbReference>
<organism evidence="2 3">
    <name type="scientific">Myroides phaeus</name>
    <dbReference type="NCBI Taxonomy" id="702745"/>
    <lineage>
        <taxon>Bacteria</taxon>
        <taxon>Pseudomonadati</taxon>
        <taxon>Bacteroidota</taxon>
        <taxon>Flavobacteriia</taxon>
        <taxon>Flavobacteriales</taxon>
        <taxon>Flavobacteriaceae</taxon>
        <taxon>Myroides</taxon>
    </lineage>
</organism>
<name>A0A1G8CWC7_9FLAO</name>
<dbReference type="NCBIfam" id="NF037959">
    <property type="entry name" value="MFS_SpdSyn"/>
    <property type="match status" value="1"/>
</dbReference>